<dbReference type="SUPFAM" id="SSF53098">
    <property type="entry name" value="Ribonuclease H-like"/>
    <property type="match status" value="1"/>
</dbReference>
<dbReference type="FunFam" id="1.20.5.2950:FF:000001">
    <property type="entry name" value="V-type proton ATPase subunit G"/>
    <property type="match status" value="1"/>
</dbReference>
<comment type="similarity">
    <text evidence="2">Belongs to the V-ATPase G subunit family.</text>
</comment>
<dbReference type="PANTHER" id="PTHR12713:SF11">
    <property type="entry name" value="V-TYPE PROTON ATPASE SUBUNIT G"/>
    <property type="match status" value="1"/>
</dbReference>
<dbReference type="Pfam" id="PF03179">
    <property type="entry name" value="V-ATPase_G"/>
    <property type="match status" value="1"/>
</dbReference>
<dbReference type="GO" id="GO:0003676">
    <property type="term" value="F:nucleic acid binding"/>
    <property type="evidence" value="ECO:0007669"/>
    <property type="project" value="InterPro"/>
</dbReference>
<keyword evidence="3" id="KW-0813">Transport</keyword>
<evidence type="ECO:0000256" key="4">
    <source>
        <dbReference type="ARBA" id="ARBA00022781"/>
    </source>
</evidence>
<dbReference type="Gene3D" id="1.20.5.2950">
    <property type="match status" value="1"/>
</dbReference>
<comment type="caution">
    <text evidence="8">The sequence shown here is derived from an EMBL/GenBank/DDBJ whole genome shotgun (WGS) entry which is preliminary data.</text>
</comment>
<accession>A0A2K3NQB3</accession>
<feature type="non-terminal residue" evidence="8">
    <location>
        <position position="1"/>
    </location>
</feature>
<dbReference type="InterPro" id="IPR002156">
    <property type="entry name" value="RNaseH_domain"/>
</dbReference>
<dbReference type="GO" id="GO:0000221">
    <property type="term" value="C:vacuolar proton-transporting V-type ATPase, V1 domain"/>
    <property type="evidence" value="ECO:0007669"/>
    <property type="project" value="TreeGrafter"/>
</dbReference>
<sequence>RMASNNGQGGIQQLLAAEQVAQQIVNAAKNDKYARLKQAKEEAAKEIAEHRAHLENQFQKKVSASSGDSGANVKRLEQETDTKIQHLKTEAGRISGDVVSILLKCKREQEIEALVHARGGMRHNIDDAGSVLHLAETAEAAIGDYAGDSSRYGAGRREHQCEPAGAAAVTVGQQRTVMNNVVWTAPEQGMLKCNVDAAIFKDRNCYGAGMCIRDDHGNFIRAQTMWRKGGPLPHEAEAWSLKEALNWIRNLGYTNVSIELDCKLVVDGVASNPNSQTEFSVILSVCKAMLLLLQNLSISFIMRQANNVAHLLARASLSFASHQKFDYISSCIVNVLMNERS</sequence>
<dbReference type="GO" id="GO:0004523">
    <property type="term" value="F:RNA-DNA hybrid ribonuclease activity"/>
    <property type="evidence" value="ECO:0007669"/>
    <property type="project" value="InterPro"/>
</dbReference>
<gene>
    <name evidence="8" type="ORF">L195_g001669</name>
</gene>
<dbReference type="InterPro" id="IPR005124">
    <property type="entry name" value="V-ATPase_G"/>
</dbReference>
<evidence type="ECO:0000256" key="5">
    <source>
        <dbReference type="ARBA" id="ARBA00023065"/>
    </source>
</evidence>
<dbReference type="InterPro" id="IPR044730">
    <property type="entry name" value="RNase_H-like_dom_plant"/>
</dbReference>
<feature type="domain" description="RNase H type-1" evidence="7">
    <location>
        <begin position="194"/>
        <end position="315"/>
    </location>
</feature>
<dbReference type="Gene3D" id="3.30.420.10">
    <property type="entry name" value="Ribonuclease H-like superfamily/Ribonuclease H"/>
    <property type="match status" value="1"/>
</dbReference>
<reference evidence="8 9" key="2">
    <citation type="journal article" date="2017" name="Front. Plant Sci.">
        <title>Gene Classification and Mining of Molecular Markers Useful in Red Clover (Trifolium pratense) Breeding.</title>
        <authorList>
            <person name="Istvanek J."/>
            <person name="Dluhosova J."/>
            <person name="Dluhos P."/>
            <person name="Patkova L."/>
            <person name="Nedelnik J."/>
            <person name="Repkova J."/>
        </authorList>
    </citation>
    <scope>NUCLEOTIDE SEQUENCE [LARGE SCALE GENOMIC DNA]</scope>
    <source>
        <strain evidence="9">cv. Tatra</strain>
        <tissue evidence="8">Young leaves</tissue>
    </source>
</reference>
<organism evidence="8 9">
    <name type="scientific">Trifolium pratense</name>
    <name type="common">Red clover</name>
    <dbReference type="NCBI Taxonomy" id="57577"/>
    <lineage>
        <taxon>Eukaryota</taxon>
        <taxon>Viridiplantae</taxon>
        <taxon>Streptophyta</taxon>
        <taxon>Embryophyta</taxon>
        <taxon>Tracheophyta</taxon>
        <taxon>Spermatophyta</taxon>
        <taxon>Magnoliopsida</taxon>
        <taxon>eudicotyledons</taxon>
        <taxon>Gunneridae</taxon>
        <taxon>Pentapetalae</taxon>
        <taxon>rosids</taxon>
        <taxon>fabids</taxon>
        <taxon>Fabales</taxon>
        <taxon>Fabaceae</taxon>
        <taxon>Papilionoideae</taxon>
        <taxon>50 kb inversion clade</taxon>
        <taxon>NPAAA clade</taxon>
        <taxon>Hologalegina</taxon>
        <taxon>IRL clade</taxon>
        <taxon>Trifolieae</taxon>
        <taxon>Trifolium</taxon>
    </lineage>
</organism>
<evidence type="ECO:0000256" key="2">
    <source>
        <dbReference type="ARBA" id="ARBA00010066"/>
    </source>
</evidence>
<dbReference type="EMBL" id="ASHM01000693">
    <property type="protein sequence ID" value="PNY05226.1"/>
    <property type="molecule type" value="Genomic_DNA"/>
</dbReference>
<dbReference type="STRING" id="57577.A0A2K3NQB3"/>
<dbReference type="InterPro" id="IPR012337">
    <property type="entry name" value="RNaseH-like_sf"/>
</dbReference>
<dbReference type="GO" id="GO:0046961">
    <property type="term" value="F:proton-transporting ATPase activity, rotational mechanism"/>
    <property type="evidence" value="ECO:0007669"/>
    <property type="project" value="InterPro"/>
</dbReference>
<evidence type="ECO:0000313" key="8">
    <source>
        <dbReference type="EMBL" id="PNY05226.1"/>
    </source>
</evidence>
<protein>
    <submittedName>
        <fullName evidence="8">V-type proton ATPase subunit G1-like protein</fullName>
    </submittedName>
</protein>
<feature type="region of interest" description="Disordered" evidence="6">
    <location>
        <begin position="55"/>
        <end position="78"/>
    </location>
</feature>
<dbReference type="Pfam" id="PF13456">
    <property type="entry name" value="RVT_3"/>
    <property type="match status" value="1"/>
</dbReference>
<keyword evidence="4" id="KW-0375">Hydrogen ion transport</keyword>
<reference evidence="8 9" key="1">
    <citation type="journal article" date="2014" name="Am. J. Bot.">
        <title>Genome assembly and annotation for red clover (Trifolium pratense; Fabaceae).</title>
        <authorList>
            <person name="Istvanek J."/>
            <person name="Jaros M."/>
            <person name="Krenek A."/>
            <person name="Repkova J."/>
        </authorList>
    </citation>
    <scope>NUCLEOTIDE SEQUENCE [LARGE SCALE GENOMIC DNA]</scope>
    <source>
        <strain evidence="9">cv. Tatra</strain>
        <tissue evidence="8">Young leaves</tissue>
    </source>
</reference>
<keyword evidence="5" id="KW-0406">Ion transport</keyword>
<dbReference type="CDD" id="cd06222">
    <property type="entry name" value="RNase_H_like"/>
    <property type="match status" value="1"/>
</dbReference>
<evidence type="ECO:0000256" key="6">
    <source>
        <dbReference type="SAM" id="MobiDB-lite"/>
    </source>
</evidence>
<dbReference type="InterPro" id="IPR036397">
    <property type="entry name" value="RNaseH_sf"/>
</dbReference>
<proteinExistence type="inferred from homology"/>
<dbReference type="NCBIfam" id="TIGR01147">
    <property type="entry name" value="V_ATP_synt_G"/>
    <property type="match status" value="1"/>
</dbReference>
<feature type="compositionally biased region" description="Polar residues" evidence="6">
    <location>
        <begin position="56"/>
        <end position="69"/>
    </location>
</feature>
<name>A0A2K3NQB3_TRIPR</name>
<dbReference type="AlphaFoldDB" id="A0A2K3NQB3"/>
<comment type="function">
    <text evidence="1">Catalytic subunit of the peripheral V1 complex of vacuolar ATPase (V-ATPase). V-ATPase is responsible for acidifying a variety of intracellular compartments in eukaryotic cells.</text>
</comment>
<dbReference type="PANTHER" id="PTHR12713">
    <property type="entry name" value="VACUOLAR ATP SYNTHASE SUBUNIT G"/>
    <property type="match status" value="1"/>
</dbReference>
<evidence type="ECO:0000259" key="7">
    <source>
        <dbReference type="Pfam" id="PF13456"/>
    </source>
</evidence>
<dbReference type="ExpressionAtlas" id="A0A2K3NQB3">
    <property type="expression patterns" value="baseline"/>
</dbReference>
<dbReference type="Proteomes" id="UP000236291">
    <property type="component" value="Unassembled WGS sequence"/>
</dbReference>
<evidence type="ECO:0000256" key="3">
    <source>
        <dbReference type="ARBA" id="ARBA00022448"/>
    </source>
</evidence>
<dbReference type="GO" id="GO:0016887">
    <property type="term" value="F:ATP hydrolysis activity"/>
    <property type="evidence" value="ECO:0007669"/>
    <property type="project" value="TreeGrafter"/>
</dbReference>
<evidence type="ECO:0000256" key="1">
    <source>
        <dbReference type="ARBA" id="ARBA00003847"/>
    </source>
</evidence>
<evidence type="ECO:0000313" key="9">
    <source>
        <dbReference type="Proteomes" id="UP000236291"/>
    </source>
</evidence>